<gene>
    <name evidence="4 5" type="primary">LOC113732554</name>
</gene>
<accession>A0A6P6WG99</accession>
<dbReference type="InterPro" id="IPR036420">
    <property type="entry name" value="BRCT_dom_sf"/>
</dbReference>
<feature type="domain" description="BRCT" evidence="2">
    <location>
        <begin position="778"/>
        <end position="877"/>
    </location>
</feature>
<feature type="compositionally biased region" description="Basic residues" evidence="1">
    <location>
        <begin position="725"/>
        <end position="734"/>
    </location>
</feature>
<feature type="compositionally biased region" description="Basic and acidic residues" evidence="1">
    <location>
        <begin position="753"/>
        <end position="762"/>
    </location>
</feature>
<organism evidence="3 4">
    <name type="scientific">Coffea arabica</name>
    <name type="common">Arabian coffee</name>
    <dbReference type="NCBI Taxonomy" id="13443"/>
    <lineage>
        <taxon>Eukaryota</taxon>
        <taxon>Viridiplantae</taxon>
        <taxon>Streptophyta</taxon>
        <taxon>Embryophyta</taxon>
        <taxon>Tracheophyta</taxon>
        <taxon>Spermatophyta</taxon>
        <taxon>Magnoliopsida</taxon>
        <taxon>eudicotyledons</taxon>
        <taxon>Gunneridae</taxon>
        <taxon>Pentapetalae</taxon>
        <taxon>asterids</taxon>
        <taxon>lamiids</taxon>
        <taxon>Gentianales</taxon>
        <taxon>Rubiaceae</taxon>
        <taxon>Ixoroideae</taxon>
        <taxon>Gardenieae complex</taxon>
        <taxon>Bertiereae - Coffeeae clade</taxon>
        <taxon>Coffeeae</taxon>
        <taxon>Coffea</taxon>
    </lineage>
</organism>
<evidence type="ECO:0000256" key="1">
    <source>
        <dbReference type="SAM" id="MobiDB-lite"/>
    </source>
</evidence>
<dbReference type="SMART" id="SM00292">
    <property type="entry name" value="BRCT"/>
    <property type="match status" value="2"/>
</dbReference>
<dbReference type="PANTHER" id="PTHR15321:SF3">
    <property type="entry name" value="TP53-BINDING PROTEIN 1"/>
    <property type="match status" value="1"/>
</dbReference>
<dbReference type="GO" id="GO:0042393">
    <property type="term" value="F:histone binding"/>
    <property type="evidence" value="ECO:0007669"/>
    <property type="project" value="TreeGrafter"/>
</dbReference>
<dbReference type="PROSITE" id="PS50172">
    <property type="entry name" value="BRCT"/>
    <property type="match status" value="2"/>
</dbReference>
<dbReference type="PANTHER" id="PTHR15321">
    <property type="entry name" value="TUMOR SUPPRESSOR P53-BINDING PROTEIN 1"/>
    <property type="match status" value="1"/>
</dbReference>
<dbReference type="SUPFAM" id="SSF52113">
    <property type="entry name" value="BRCT domain"/>
    <property type="match status" value="2"/>
</dbReference>
<dbReference type="GO" id="GO:0045944">
    <property type="term" value="P:positive regulation of transcription by RNA polymerase II"/>
    <property type="evidence" value="ECO:0007669"/>
    <property type="project" value="TreeGrafter"/>
</dbReference>
<evidence type="ECO:0000313" key="5">
    <source>
        <dbReference type="RefSeq" id="XP_027114196.1"/>
    </source>
</evidence>
<name>A0A6P6WG99_COFAR</name>
<evidence type="ECO:0000259" key="2">
    <source>
        <dbReference type="PROSITE" id="PS50172"/>
    </source>
</evidence>
<dbReference type="Proteomes" id="UP001652660">
    <property type="component" value="Chromosome 2e"/>
</dbReference>
<dbReference type="GO" id="GO:0000077">
    <property type="term" value="P:DNA damage checkpoint signaling"/>
    <property type="evidence" value="ECO:0007669"/>
    <property type="project" value="TreeGrafter"/>
</dbReference>
<proteinExistence type="predicted"/>
<feature type="domain" description="BRCT" evidence="2">
    <location>
        <begin position="897"/>
        <end position="997"/>
    </location>
</feature>
<feature type="compositionally biased region" description="Basic residues" evidence="1">
    <location>
        <begin position="743"/>
        <end position="752"/>
    </location>
</feature>
<dbReference type="RefSeq" id="XP_027114196.1">
    <property type="nucleotide sequence ID" value="XM_027258395.1"/>
</dbReference>
<keyword evidence="3" id="KW-1185">Reference proteome</keyword>
<sequence length="1019" mass="113670">MGSPALEAFRPAQFSEDAAWLPIWLQQQNVEPFNEGINGGETPFDQRVKELQLLQQEINKEENANLSRSGEGGYKSCHLLLSEDEISPHCFAASNDNVINFHLHLSADSNSECLANPLKDSSQVQGLVSNRAVLKQPVGMSVVSEGKINHSDVGCNPLFVNHSPNSRCLNENHIPRHEGNVGFCQVDDISEAVELSIAASEALVIHEIMTGIVTKPFLATMVLEAAIQLKQARLDIWNETSQCSSMHIGEMDFHSVMHDLTVEDAYENVGLSIVDPSIHENDVSQVKDTFDSENHRHEGNSEHEEAIGFVKTLDDVEVQIADKGLHDEMKVEEISASEIFCGNRCKELLKNSSVCLDSASKDCSTSSPVDCSEQENLQVSASVELADYGVGKDDCRHAHAQSSFTRTSEASEKYSTAVNFLPRRFQSRWLGGWAWKVDEKPFAQMEHREIQGIPKPFVNEMSYLSESADVALDENSVLQKRSKRTNPSSQASIPSEIYCNKADREINSQDVMRCSSLSVGDPLCSVVACSFSLENICSTALLKHERDISGNCSIAKPEYTTDNLQRTSTAVELVHAEEHIVPVTYSELLPVVHRQFTSLKPYSVMAGNPGGSLAKENSCRGTFPTETMPKLSMMENPFSNLTGIKSFNKPVENGPFTMYLWNNEKMSTPILDHRQEKSAMQGGSEVFAHNKKLPKVQSTCENQNSSQIPARKRVHFVDTGTNNFPKKKLSKHRASLKDSHTSRASKKLRTTNRHCDSGGQEQRRCQRNCFSNKWLRLLFRNMEFLLTGFSIQKEKQFEGLIKEYGGIILSDIPSPKSRGNRISRFSSHKLPIVLSSKKMETIKFLYGCAVNALVLKADWLTDSIVAGLILPPQQYSILHESFAGCFTRSRLPFSCNFRQPIFDNFGIMLHGKNNFCIQMGKIIKHGGGKVFKTLKSLVDNINTERISLGAIVVENESRASRHLKQCALEYEIPMMSSHWIIKSLHNGKLLPFNEKKNSSCLTTSKLPNCLASIELSEEI</sequence>
<dbReference type="RefSeq" id="XP_027114195.1">
    <property type="nucleotide sequence ID" value="XM_027258394.1"/>
</dbReference>
<reference evidence="3" key="1">
    <citation type="journal article" date="2025" name="Foods">
        <title>Unveiling the Microbial Signatures of Arabica Coffee Cherries: Insights into Ripeness Specific Diversity, Functional Traits, and Implications for Quality and Safety.</title>
        <authorList>
            <consortium name="RefSeq"/>
            <person name="Tenea G.N."/>
            <person name="Cifuentes V."/>
            <person name="Reyes P."/>
            <person name="Cevallos-Vallejos M."/>
        </authorList>
    </citation>
    <scope>NUCLEOTIDE SEQUENCE [LARGE SCALE GENOMIC DNA]</scope>
</reference>
<dbReference type="AlphaFoldDB" id="A0A6P6WG99"/>
<dbReference type="Gene3D" id="3.40.50.10190">
    <property type="entry name" value="BRCT domain"/>
    <property type="match status" value="2"/>
</dbReference>
<dbReference type="Pfam" id="PF18428">
    <property type="entry name" value="BRCT_3"/>
    <property type="match status" value="1"/>
</dbReference>
<dbReference type="GO" id="GO:0005634">
    <property type="term" value="C:nucleus"/>
    <property type="evidence" value="ECO:0007669"/>
    <property type="project" value="TreeGrafter"/>
</dbReference>
<evidence type="ECO:0000313" key="4">
    <source>
        <dbReference type="RefSeq" id="XP_027114195.1"/>
    </source>
</evidence>
<feature type="region of interest" description="Disordered" evidence="1">
    <location>
        <begin position="720"/>
        <end position="762"/>
    </location>
</feature>
<protein>
    <submittedName>
        <fullName evidence="4 5">Uncharacterized protein LOC113732554 isoform X1</fullName>
    </submittedName>
</protein>
<dbReference type="GeneID" id="113732554"/>
<evidence type="ECO:0000313" key="3">
    <source>
        <dbReference type="Proteomes" id="UP001652660"/>
    </source>
</evidence>
<dbReference type="InterPro" id="IPR047252">
    <property type="entry name" value="TP53BP1-like"/>
</dbReference>
<dbReference type="InterPro" id="IPR001357">
    <property type="entry name" value="BRCT_dom"/>
</dbReference>
<dbReference type="OrthoDB" id="646980at2759"/>
<reference evidence="4 5" key="2">
    <citation type="submission" date="2025-04" db="UniProtKB">
        <authorList>
            <consortium name="RefSeq"/>
        </authorList>
    </citation>
    <scope>IDENTIFICATION</scope>
    <source>
        <tissue evidence="4 5">Leaves</tissue>
    </source>
</reference>